<geneLocation type="mitochondrion" evidence="3"/>
<dbReference type="SUPFAM" id="SSF55608">
    <property type="entry name" value="Homing endonucleases"/>
    <property type="match status" value="1"/>
</dbReference>
<evidence type="ECO:0000259" key="2">
    <source>
        <dbReference type="Pfam" id="PF03161"/>
    </source>
</evidence>
<feature type="domain" description="Homing endonuclease LAGLIDADG" evidence="2">
    <location>
        <begin position="41"/>
        <end position="70"/>
    </location>
</feature>
<feature type="transmembrane region" description="Helical" evidence="1">
    <location>
        <begin position="6"/>
        <end position="23"/>
    </location>
</feature>
<dbReference type="GO" id="GO:0004519">
    <property type="term" value="F:endonuclease activity"/>
    <property type="evidence" value="ECO:0007669"/>
    <property type="project" value="InterPro"/>
</dbReference>
<sequence>MFDLYFLFYLIIVAVALLQLPVLEQGIGLTQYSFLLDQCHVSQLHSLFYPNKVKIIPHNIYELLTPVTLAQRSPSPLIYFHKEINGGEGLIMGDSSVSRHGLIICTTKASFSVEDIIRAPLFIFIFFFLIKNEKFDECSHDPVWIRMYNTFKT</sequence>
<protein>
    <recommendedName>
        <fullName evidence="2">Homing endonuclease LAGLIDADG domain-containing protein</fullName>
    </recommendedName>
</protein>
<gene>
    <name evidence="3" type="primary">orf153</name>
</gene>
<proteinExistence type="predicted"/>
<dbReference type="RefSeq" id="YP_009722370.1">
    <property type="nucleotide sequence ID" value="NC_045397.1"/>
</dbReference>
<accession>A0A650AFF6</accession>
<dbReference type="InterPro" id="IPR004860">
    <property type="entry name" value="LAGLIDADG_dom"/>
</dbReference>
<dbReference type="AlphaFoldDB" id="A0A650AFF6"/>
<name>A0A650AFF6_9PEZI</name>
<keyword evidence="1" id="KW-0472">Membrane</keyword>
<evidence type="ECO:0000256" key="1">
    <source>
        <dbReference type="SAM" id="Phobius"/>
    </source>
</evidence>
<keyword evidence="3" id="KW-0496">Mitochondrion</keyword>
<dbReference type="Pfam" id="PF03161">
    <property type="entry name" value="LAGLIDADG_2"/>
    <property type="match status" value="1"/>
</dbReference>
<organism evidence="3">
    <name type="scientific">Morchella importuna</name>
    <dbReference type="NCBI Taxonomy" id="1174673"/>
    <lineage>
        <taxon>Eukaryota</taxon>
        <taxon>Fungi</taxon>
        <taxon>Dikarya</taxon>
        <taxon>Ascomycota</taxon>
        <taxon>Pezizomycotina</taxon>
        <taxon>Pezizomycetes</taxon>
        <taxon>Pezizales</taxon>
        <taxon>Morchellaceae</taxon>
        <taxon>Morchella</taxon>
    </lineage>
</organism>
<dbReference type="GeneID" id="42906095"/>
<dbReference type="EMBL" id="MK527108">
    <property type="protein sequence ID" value="QGN66772.1"/>
    <property type="molecule type" value="Genomic_DNA"/>
</dbReference>
<keyword evidence="1" id="KW-1133">Transmembrane helix</keyword>
<dbReference type="InterPro" id="IPR027434">
    <property type="entry name" value="Homing_endonucl"/>
</dbReference>
<evidence type="ECO:0000313" key="3">
    <source>
        <dbReference type="EMBL" id="QGN66772.1"/>
    </source>
</evidence>
<keyword evidence="1" id="KW-0812">Transmembrane</keyword>
<reference evidence="3" key="1">
    <citation type="submission" date="2019-02" db="EMBL/GenBank/DDBJ databases">
        <title>The largest mitochondrial genome of Morchella importuna (272.2 kb) among fungi reservoir of numerous mitochondrial ORFs, repeatitive sequences and nuclear genome horizontal transfer.</title>
        <authorList>
            <person name="Liu W."/>
            <person name="Bian Y."/>
        </authorList>
    </citation>
    <scope>NUCLEOTIDE SEQUENCE</scope>
</reference>